<dbReference type="AlphaFoldDB" id="A0A2N0Z875"/>
<organism evidence="2 3">
    <name type="scientific">Niallia nealsonii</name>
    <dbReference type="NCBI Taxonomy" id="115979"/>
    <lineage>
        <taxon>Bacteria</taxon>
        <taxon>Bacillati</taxon>
        <taxon>Bacillota</taxon>
        <taxon>Bacilli</taxon>
        <taxon>Bacillales</taxon>
        <taxon>Bacillaceae</taxon>
        <taxon>Niallia</taxon>
    </lineage>
</organism>
<accession>A0A2N0Z875</accession>
<name>A0A2N0Z875_9BACI</name>
<dbReference type="Proteomes" id="UP000233375">
    <property type="component" value="Unassembled WGS sequence"/>
</dbReference>
<feature type="signal peptide" evidence="1">
    <location>
        <begin position="1"/>
        <end position="23"/>
    </location>
</feature>
<evidence type="ECO:0000313" key="2">
    <source>
        <dbReference type="EMBL" id="PKG25717.1"/>
    </source>
</evidence>
<keyword evidence="1" id="KW-0732">Signal</keyword>
<feature type="chain" id="PRO_5014877457" evidence="1">
    <location>
        <begin position="24"/>
        <end position="141"/>
    </location>
</feature>
<dbReference type="RefSeq" id="WP_101174996.1">
    <property type="nucleotide sequence ID" value="NZ_PISE01000001.1"/>
</dbReference>
<protein>
    <submittedName>
        <fullName evidence="2">Uncharacterized protein</fullName>
    </submittedName>
</protein>
<sequence length="141" mass="16433">MKKGICILISCFLLSIGNMRVYAAYSPDEFYTNLDIHEYKEYTDATTNVRKRLLGKELNNFSKEFGDYSFTVDSPNEEYYFFASVLHTSQIIIKKYAIYTPEGKRVEFGFNRQAKKASGFKGWDKPLDDTELFNKRGKDIK</sequence>
<evidence type="ECO:0000313" key="3">
    <source>
        <dbReference type="Proteomes" id="UP000233375"/>
    </source>
</evidence>
<evidence type="ECO:0000256" key="1">
    <source>
        <dbReference type="SAM" id="SignalP"/>
    </source>
</evidence>
<dbReference type="EMBL" id="PISE01000001">
    <property type="protein sequence ID" value="PKG25717.1"/>
    <property type="molecule type" value="Genomic_DNA"/>
</dbReference>
<proteinExistence type="predicted"/>
<keyword evidence="3" id="KW-1185">Reference proteome</keyword>
<gene>
    <name evidence="2" type="ORF">CWS01_00360</name>
</gene>
<reference evidence="2 3" key="1">
    <citation type="journal article" date="2003" name="Int. J. Syst. Evol. Microbiol.">
        <title>Bacillus nealsonii sp. nov., isolated from a spacecraft-assembly facility, whose spores are gamma-radiation resistant.</title>
        <authorList>
            <person name="Venkateswaran K."/>
            <person name="Kempf M."/>
            <person name="Chen F."/>
            <person name="Satomi M."/>
            <person name="Nicholson W."/>
            <person name="Kern R."/>
        </authorList>
    </citation>
    <scope>NUCLEOTIDE SEQUENCE [LARGE SCALE GENOMIC DNA]</scope>
    <source>
        <strain evidence="2 3">FO-92</strain>
    </source>
</reference>
<comment type="caution">
    <text evidence="2">The sequence shown here is derived from an EMBL/GenBank/DDBJ whole genome shotgun (WGS) entry which is preliminary data.</text>
</comment>